<feature type="transmembrane region" description="Helical" evidence="16">
    <location>
        <begin position="391"/>
        <end position="411"/>
    </location>
</feature>
<keyword evidence="19" id="KW-1185">Reference proteome</keyword>
<evidence type="ECO:0000256" key="3">
    <source>
        <dbReference type="ARBA" id="ARBA00022475"/>
    </source>
</evidence>
<feature type="binding site" evidence="15">
    <location>
        <position position="21"/>
    </location>
    <ligand>
        <name>Mg(2+)</name>
        <dbReference type="ChEBI" id="CHEBI:18420"/>
        <label>2</label>
    </ligand>
</feature>
<evidence type="ECO:0000313" key="18">
    <source>
        <dbReference type="EMBL" id="KJZ06781.1"/>
    </source>
</evidence>
<dbReference type="InterPro" id="IPR027417">
    <property type="entry name" value="P-loop_NTPase"/>
</dbReference>
<evidence type="ECO:0000256" key="1">
    <source>
        <dbReference type="ARBA" id="ARBA00004429"/>
    </source>
</evidence>
<keyword evidence="9 16" id="KW-0408">Iron</keyword>
<feature type="transmembrane region" description="Helical" evidence="16">
    <location>
        <begin position="281"/>
        <end position="305"/>
    </location>
</feature>
<dbReference type="SUPFAM" id="SSF52540">
    <property type="entry name" value="P-loop containing nucleoside triphosphate hydrolases"/>
    <property type="match status" value="1"/>
</dbReference>
<organism evidence="18 19">
    <name type="scientific">Pseudoalteromonas rubra</name>
    <dbReference type="NCBI Taxonomy" id="43658"/>
    <lineage>
        <taxon>Bacteria</taxon>
        <taxon>Pseudomonadati</taxon>
        <taxon>Pseudomonadota</taxon>
        <taxon>Gammaproteobacteria</taxon>
        <taxon>Alteromonadales</taxon>
        <taxon>Pseudoalteromonadaceae</taxon>
        <taxon>Pseudoalteromonas</taxon>
    </lineage>
</organism>
<dbReference type="PATRIC" id="fig|43658.5.peg.3771"/>
<dbReference type="NCBIfam" id="TIGR00437">
    <property type="entry name" value="feoB"/>
    <property type="match status" value="1"/>
</dbReference>
<dbReference type="GO" id="GO:0005886">
    <property type="term" value="C:plasma membrane"/>
    <property type="evidence" value="ECO:0007669"/>
    <property type="project" value="UniProtKB-SubCell"/>
</dbReference>
<dbReference type="InterPro" id="IPR006073">
    <property type="entry name" value="GTP-bd"/>
</dbReference>
<gene>
    <name evidence="18" type="ORF">TW77_17855</name>
</gene>
<dbReference type="AlphaFoldDB" id="A0A0F4QGN7"/>
<keyword evidence="3" id="KW-1003">Cell membrane</keyword>
<comment type="subcellular location">
    <subcellularLocation>
        <location evidence="1 16">Cell inner membrane</location>
        <topology evidence="1 16">Multi-pass membrane protein</topology>
    </subcellularLocation>
</comment>
<keyword evidence="2 16" id="KW-0813">Transport</keyword>
<dbReference type="Pfam" id="PF07664">
    <property type="entry name" value="FeoB_C"/>
    <property type="match status" value="1"/>
</dbReference>
<keyword evidence="8 16" id="KW-1133">Transmembrane helix</keyword>
<dbReference type="InterPro" id="IPR011640">
    <property type="entry name" value="Fe2_transport_prot_B_C"/>
</dbReference>
<evidence type="ECO:0000256" key="5">
    <source>
        <dbReference type="ARBA" id="ARBA00022519"/>
    </source>
</evidence>
<evidence type="ECO:0000256" key="12">
    <source>
        <dbReference type="ARBA" id="ARBA00023136"/>
    </source>
</evidence>
<evidence type="ECO:0000256" key="6">
    <source>
        <dbReference type="ARBA" id="ARBA00022692"/>
    </source>
</evidence>
<feature type="transmembrane region" description="Helical" evidence="16">
    <location>
        <begin position="658"/>
        <end position="676"/>
    </location>
</feature>
<evidence type="ECO:0000256" key="11">
    <source>
        <dbReference type="ARBA" id="ARBA00023134"/>
    </source>
</evidence>
<dbReference type="RefSeq" id="WP_046006342.1">
    <property type="nucleotide sequence ID" value="NZ_JXYA01000044.1"/>
</dbReference>
<dbReference type="InterPro" id="IPR005225">
    <property type="entry name" value="Small_GTP-bd"/>
</dbReference>
<comment type="function">
    <text evidence="16">Probable transporter of a GTP-driven Fe(2+) uptake system.</text>
</comment>
<evidence type="ECO:0000256" key="16">
    <source>
        <dbReference type="RuleBase" id="RU362098"/>
    </source>
</evidence>
<feature type="transmembrane region" description="Helical" evidence="16">
    <location>
        <begin position="359"/>
        <end position="385"/>
    </location>
</feature>
<evidence type="ECO:0000256" key="7">
    <source>
        <dbReference type="ARBA" id="ARBA00022741"/>
    </source>
</evidence>
<proteinExistence type="inferred from homology"/>
<dbReference type="GO" id="GO:0046872">
    <property type="term" value="F:metal ion binding"/>
    <property type="evidence" value="ECO:0007669"/>
    <property type="project" value="UniProtKB-KW"/>
</dbReference>
<feature type="transmembrane region" description="Helical" evidence="16">
    <location>
        <begin position="325"/>
        <end position="347"/>
    </location>
</feature>
<feature type="domain" description="FeoB-type G" evidence="17">
    <location>
        <begin position="1"/>
        <end position="164"/>
    </location>
</feature>
<dbReference type="NCBIfam" id="TIGR00231">
    <property type="entry name" value="small_GTP"/>
    <property type="match status" value="1"/>
</dbReference>
<reference evidence="18 19" key="1">
    <citation type="journal article" date="2015" name="BMC Genomics">
        <title>Genome mining reveals unlocked bioactive potential of marine Gram-negative bacteria.</title>
        <authorList>
            <person name="Machado H."/>
            <person name="Sonnenschein E.C."/>
            <person name="Melchiorsen J."/>
            <person name="Gram L."/>
        </authorList>
    </citation>
    <scope>NUCLEOTIDE SEQUENCE [LARGE SCALE GENOMIC DNA]</scope>
    <source>
        <strain evidence="18 19">S2471</strain>
    </source>
</reference>
<feature type="transmembrane region" description="Helical" evidence="16">
    <location>
        <begin position="625"/>
        <end position="646"/>
    </location>
</feature>
<dbReference type="PROSITE" id="PS51711">
    <property type="entry name" value="G_FEOB"/>
    <property type="match status" value="1"/>
</dbReference>
<evidence type="ECO:0000256" key="10">
    <source>
        <dbReference type="ARBA" id="ARBA00023065"/>
    </source>
</evidence>
<accession>A0A0F4QGN7</accession>
<feature type="binding site" evidence="15">
    <location>
        <position position="22"/>
    </location>
    <ligand>
        <name>Mg(2+)</name>
        <dbReference type="ChEBI" id="CHEBI:18420"/>
        <label>1</label>
    </ligand>
</feature>
<keyword evidence="4 16" id="KW-0410">Iron transport</keyword>
<keyword evidence="5" id="KW-0997">Cell inner membrane</keyword>
<protein>
    <recommendedName>
        <fullName evidence="13 16">Ferrous iron transport protein B</fullName>
    </recommendedName>
</protein>
<keyword evidence="15" id="KW-0479">Metal-binding</keyword>
<dbReference type="PANTHER" id="PTHR43185">
    <property type="entry name" value="FERROUS IRON TRANSPORT PROTEIN B"/>
    <property type="match status" value="1"/>
</dbReference>
<dbReference type="PANTHER" id="PTHR43185:SF1">
    <property type="entry name" value="FE(2+) TRANSPORTER FEOB"/>
    <property type="match status" value="1"/>
</dbReference>
<evidence type="ECO:0000256" key="15">
    <source>
        <dbReference type="PIRSR" id="PIRSR603373-2"/>
    </source>
</evidence>
<evidence type="ECO:0000256" key="4">
    <source>
        <dbReference type="ARBA" id="ARBA00022496"/>
    </source>
</evidence>
<dbReference type="GO" id="GO:0015093">
    <property type="term" value="F:ferrous iron transmembrane transporter activity"/>
    <property type="evidence" value="ECO:0007669"/>
    <property type="project" value="UniProtKB-UniRule"/>
</dbReference>
<keyword evidence="7 14" id="KW-0547">Nucleotide-binding</keyword>
<evidence type="ECO:0000256" key="14">
    <source>
        <dbReference type="PIRSR" id="PIRSR603373-1"/>
    </source>
</evidence>
<evidence type="ECO:0000256" key="8">
    <source>
        <dbReference type="ARBA" id="ARBA00022989"/>
    </source>
</evidence>
<feature type="binding site" evidence="14">
    <location>
        <begin position="32"/>
        <end position="36"/>
    </location>
    <ligand>
        <name>GTP</name>
        <dbReference type="ChEBI" id="CHEBI:37565"/>
        <label>1</label>
    </ligand>
</feature>
<dbReference type="Proteomes" id="UP000033452">
    <property type="component" value="Unassembled WGS sequence"/>
</dbReference>
<feature type="binding site" evidence="14">
    <location>
        <begin position="115"/>
        <end position="118"/>
    </location>
    <ligand>
        <name>GTP</name>
        <dbReference type="ChEBI" id="CHEBI:37565"/>
        <label>1</label>
    </ligand>
</feature>
<keyword evidence="15" id="KW-0460">Magnesium</keyword>
<comment type="similarity">
    <text evidence="16">Belongs to the TRAFAC class TrmE-Era-EngA-EngB-Septin-like GTPase superfamily. FeoB GTPase (TC 9.A.8) family.</text>
</comment>
<feature type="binding site" evidence="14">
    <location>
        <begin position="53"/>
        <end position="56"/>
    </location>
    <ligand>
        <name>GTP</name>
        <dbReference type="ChEBI" id="CHEBI:37565"/>
        <label>1</label>
    </ligand>
</feature>
<dbReference type="Pfam" id="PF02421">
    <property type="entry name" value="FeoB_N"/>
    <property type="match status" value="1"/>
</dbReference>
<name>A0A0F4QGN7_9GAMM</name>
<keyword evidence="12 16" id="KW-0472">Membrane</keyword>
<dbReference type="PRINTS" id="PR00326">
    <property type="entry name" value="GTP1OBG"/>
</dbReference>
<feature type="transmembrane region" description="Helical" evidence="16">
    <location>
        <begin position="250"/>
        <end position="269"/>
    </location>
</feature>
<dbReference type="GO" id="GO:0005525">
    <property type="term" value="F:GTP binding"/>
    <property type="evidence" value="ECO:0007669"/>
    <property type="project" value="UniProtKB-KW"/>
</dbReference>
<dbReference type="Pfam" id="PF07670">
    <property type="entry name" value="Gate"/>
    <property type="match status" value="2"/>
</dbReference>
<keyword evidence="6 16" id="KW-0812">Transmembrane</keyword>
<dbReference type="FunFam" id="3.40.50.300:FF:000426">
    <property type="entry name" value="Ferrous iron transport protein B"/>
    <property type="match status" value="1"/>
</dbReference>
<dbReference type="CDD" id="cd01879">
    <property type="entry name" value="FeoB"/>
    <property type="match status" value="1"/>
</dbReference>
<sequence length="694" mass="75184">MRIALVGNPNCGKTTLFNRLTGARQKVGNWPGVTVERKSGELTLQGQQVELIDLPGLYSMAQIDPGQDEQIAIDYIRAQDADLIINVVDCANLERNLVLTTQMQETGTPVIVVANMTDVARQQGKELNLELLAQRLDTPVIAMVGSTGEGLTLLTDALNNHLKTAQATTRKQQDTGPDLSNEDTIKRYQNVKTLSNGVSIMSQTRSDFTTSLDKLVLNRWLGVPIFLFMMYLMFTIAVNFGAVFIDFFDILVGAIFIDGTKLLLANLGAPQWLGVLLGDGFGAGLQLVATFIPVIAVLYFCLSILEDSGYLSRAAFVIDRLMSSIGLPGNAFVPLIVGFGCNVPAVMSARTMSRESDRLLTVIMAPFMSCGARLTVYALFAAAFFPVNGANIVFALYVFGILVAVGSGYLFRKRVFKQEKVPSFIEMPAYHLPVWRNLLMTTWQRLRSFITRAGKTIVFVVALLSMINSIGTDGSFGHENSDASLLSKAAQVVTPVFAPLGIAEDNWPATVGIVTGLFAKEAIVGTMDALYVGAQEQPGDWSLKDAASEAVMTLWDNSVDLLNNLGDPLGLGAVEEGADAGNELLSAMAAQFDGQLGAFAYLVLILLYTPCVAVLGAIKRESGSQWMWVVIGWTTSIAYILATLVYQIGQLSTAPASAVMWIALMLAALFAWWLLLGHLSKKVNPVPTYKIELS</sequence>
<feature type="binding site" evidence="15">
    <location>
        <position position="18"/>
    </location>
    <ligand>
        <name>Mg(2+)</name>
        <dbReference type="ChEBI" id="CHEBI:18420"/>
        <label>2</label>
    </ligand>
</feature>
<dbReference type="InterPro" id="IPR030389">
    <property type="entry name" value="G_FEOB_dom"/>
</dbReference>
<evidence type="ECO:0000313" key="19">
    <source>
        <dbReference type="Proteomes" id="UP000033452"/>
    </source>
</evidence>
<evidence type="ECO:0000259" key="17">
    <source>
        <dbReference type="PROSITE" id="PS51711"/>
    </source>
</evidence>
<keyword evidence="10" id="KW-0406">Ion transport</keyword>
<keyword evidence="11 14" id="KW-0342">GTP-binding</keyword>
<feature type="binding site" evidence="14">
    <location>
        <begin position="7"/>
        <end position="14"/>
    </location>
    <ligand>
        <name>GTP</name>
        <dbReference type="ChEBI" id="CHEBI:37565"/>
        <label>1</label>
    </ligand>
</feature>
<dbReference type="InterPro" id="IPR003373">
    <property type="entry name" value="Fe2_transport_prot-B"/>
</dbReference>
<dbReference type="Gene3D" id="3.40.50.300">
    <property type="entry name" value="P-loop containing nucleotide triphosphate hydrolases"/>
    <property type="match status" value="1"/>
</dbReference>
<dbReference type="InterPro" id="IPR050860">
    <property type="entry name" value="FeoB_GTPase"/>
</dbReference>
<comment type="caution">
    <text evidence="18">The sequence shown here is derived from an EMBL/GenBank/DDBJ whole genome shotgun (WGS) entry which is preliminary data.</text>
</comment>
<feature type="transmembrane region" description="Helical" evidence="16">
    <location>
        <begin position="453"/>
        <end position="471"/>
    </location>
</feature>
<evidence type="ECO:0000256" key="13">
    <source>
        <dbReference type="NCBIfam" id="TIGR00437"/>
    </source>
</evidence>
<evidence type="ECO:0000256" key="9">
    <source>
        <dbReference type="ARBA" id="ARBA00023004"/>
    </source>
</evidence>
<evidence type="ECO:0000256" key="2">
    <source>
        <dbReference type="ARBA" id="ARBA00022448"/>
    </source>
</evidence>
<feature type="transmembrane region" description="Helical" evidence="16">
    <location>
        <begin position="220"/>
        <end position="244"/>
    </location>
</feature>
<feature type="transmembrane region" description="Helical" evidence="16">
    <location>
        <begin position="598"/>
        <end position="618"/>
    </location>
</feature>
<dbReference type="InterPro" id="IPR011642">
    <property type="entry name" value="Gate_dom"/>
</dbReference>
<dbReference type="EMBL" id="JXYA01000044">
    <property type="protein sequence ID" value="KJZ06781.1"/>
    <property type="molecule type" value="Genomic_DNA"/>
</dbReference>
<dbReference type="OrthoDB" id="9809127at2"/>